<reference evidence="4" key="2">
    <citation type="submission" date="2016-11" db="EMBL/GenBank/DDBJ databases">
        <authorList>
            <person name="Jaros S."/>
            <person name="Januszkiewicz K."/>
            <person name="Wedrychowicz H."/>
        </authorList>
    </citation>
    <scope>NUCLEOTIDE SEQUENCE [LARGE SCALE GENOMIC DNA]</scope>
    <source>
        <strain evidence="4">DSM 19859</strain>
    </source>
</reference>
<dbReference type="InterPro" id="IPR001073">
    <property type="entry name" value="C1q_dom"/>
</dbReference>
<proteinExistence type="predicted"/>
<gene>
    <name evidence="3" type="ORF">DSM01_932</name>
    <name evidence="4" type="ORF">SAMN04487999_1637</name>
</gene>
<reference evidence="3 6" key="3">
    <citation type="submission" date="2018-07" db="EMBL/GenBank/DDBJ databases">
        <title>Leeuwenhoekiella genomics.</title>
        <authorList>
            <person name="Tahon G."/>
            <person name="Willems A."/>
        </authorList>
    </citation>
    <scope>NUCLEOTIDE SEQUENCE [LARGE SCALE GENOMIC DNA]</scope>
    <source>
        <strain evidence="3 6">LMG 24856</strain>
    </source>
</reference>
<dbReference type="EMBL" id="FQXT01000003">
    <property type="protein sequence ID" value="SHI01866.1"/>
    <property type="molecule type" value="Genomic_DNA"/>
</dbReference>
<feature type="domain" description="C1q" evidence="2">
    <location>
        <begin position="101"/>
        <end position="197"/>
    </location>
</feature>
<name>A0A1M5XQ27_9FLAO</name>
<dbReference type="STRING" id="573501.SAMN04487999_1637"/>
<keyword evidence="1" id="KW-0732">Signal</keyword>
<evidence type="ECO:0000313" key="5">
    <source>
        <dbReference type="Proteomes" id="UP000184240"/>
    </source>
</evidence>
<reference evidence="5" key="1">
    <citation type="submission" date="2016-11" db="EMBL/GenBank/DDBJ databases">
        <authorList>
            <person name="Varghese N."/>
            <person name="Submissions S."/>
        </authorList>
    </citation>
    <scope>NUCLEOTIDE SEQUENCE [LARGE SCALE GENOMIC DNA]</scope>
    <source>
        <strain evidence="5">DSM 19859</strain>
    </source>
</reference>
<accession>A0A1M5XQ27</accession>
<dbReference type="OrthoDB" id="1345111at2"/>
<organism evidence="4 5">
    <name type="scientific">Leeuwenhoekiella palythoae</name>
    <dbReference type="NCBI Taxonomy" id="573501"/>
    <lineage>
        <taxon>Bacteria</taxon>
        <taxon>Pseudomonadati</taxon>
        <taxon>Bacteroidota</taxon>
        <taxon>Flavobacteriia</taxon>
        <taxon>Flavobacteriales</taxon>
        <taxon>Flavobacteriaceae</taxon>
        <taxon>Leeuwenhoekiella</taxon>
    </lineage>
</organism>
<keyword evidence="6" id="KW-1185">Reference proteome</keyword>
<dbReference type="Gene3D" id="2.60.120.40">
    <property type="match status" value="1"/>
</dbReference>
<dbReference type="InterPro" id="IPR008983">
    <property type="entry name" value="Tumour_necrosis_fac-like_dom"/>
</dbReference>
<dbReference type="AlphaFoldDB" id="A0A1M5XQ27"/>
<dbReference type="EMBL" id="QOVN01000002">
    <property type="protein sequence ID" value="RXG30183.1"/>
    <property type="molecule type" value="Genomic_DNA"/>
</dbReference>
<protein>
    <submittedName>
        <fullName evidence="4">C1q domain-containing protein</fullName>
    </submittedName>
</protein>
<evidence type="ECO:0000313" key="3">
    <source>
        <dbReference type="EMBL" id="RXG30183.1"/>
    </source>
</evidence>
<evidence type="ECO:0000259" key="2">
    <source>
        <dbReference type="Pfam" id="PF00386"/>
    </source>
</evidence>
<evidence type="ECO:0000313" key="6">
    <source>
        <dbReference type="Proteomes" id="UP000290037"/>
    </source>
</evidence>
<evidence type="ECO:0000313" key="4">
    <source>
        <dbReference type="EMBL" id="SHI01866.1"/>
    </source>
</evidence>
<evidence type="ECO:0000256" key="1">
    <source>
        <dbReference type="SAM" id="SignalP"/>
    </source>
</evidence>
<dbReference type="Proteomes" id="UP000290037">
    <property type="component" value="Unassembled WGS sequence"/>
</dbReference>
<feature type="signal peptide" evidence="1">
    <location>
        <begin position="1"/>
        <end position="19"/>
    </location>
</feature>
<dbReference type="SUPFAM" id="SSF49842">
    <property type="entry name" value="TNF-like"/>
    <property type="match status" value="1"/>
</dbReference>
<dbReference type="RefSeq" id="WP_084673099.1">
    <property type="nucleotide sequence ID" value="NZ_FQXT01000003.1"/>
</dbReference>
<dbReference type="Proteomes" id="UP000184240">
    <property type="component" value="Unassembled WGS sequence"/>
</dbReference>
<feature type="chain" id="PRO_5012703004" evidence="1">
    <location>
        <begin position="20"/>
        <end position="224"/>
    </location>
</feature>
<sequence>MPKILLFFSLLLTCFIAHSQVGIGTTDPHPDVMLDVNGGLRIRNYNDGSDNAAKDSLVVLDGRGVVHRIATSTLLANMDKSLVKANISSSASSLLSITIGESLIKFDNTEFDIKGEYNSSSGYITIENSGIYRITSQILSSSTISGLVLFGLRLKIRKGGVGSFNTAAETNYTGLSAVPRTISTILELEAGDQIAFYSYNDLSIGVINLSANAYDNYFTIEQVR</sequence>
<dbReference type="Pfam" id="PF00386">
    <property type="entry name" value="C1q"/>
    <property type="match status" value="1"/>
</dbReference>